<sequence length="324" mass="35998">MLKQISIGSIGGTISMTTSHKNQGITPSLEAQDFIQSIPQIASIAKIRASALFAIASGHICFSHLLQVYEWAKNEIENGSQAIIITQGTDTLEESSFFLSLLWDETAPLILTGAMKSPSALGADGIANLYSSILVALHHKAQGVMVVMNNTIHNPLWLQKTHSLALETFSSFHQEFGIILEDEVEFFKIPKVLKTYKIKNLTKKVFAYEHKLDDEKEILEWAGEHYDGIIIGGYGAGHTNLNTLPIIETLATKIPTIMCARTHQGPSAIKTYGYSGGEIDLQKKGVIMSRWLQIKKARILLYVLLNAGFSKEEFIYYRDLITQK</sequence>
<evidence type="ECO:0000259" key="4">
    <source>
        <dbReference type="Pfam" id="PF17763"/>
    </source>
</evidence>
<dbReference type="PANTHER" id="PTHR11707">
    <property type="entry name" value="L-ASPARAGINASE"/>
    <property type="match status" value="1"/>
</dbReference>
<dbReference type="InterPro" id="IPR040919">
    <property type="entry name" value="Asparaginase_C"/>
</dbReference>
<feature type="domain" description="Asparaginase/glutaminase C-terminal" evidence="4">
    <location>
        <begin position="214"/>
        <end position="313"/>
    </location>
</feature>
<keyword evidence="6" id="KW-1185">Reference proteome</keyword>
<evidence type="ECO:0000256" key="1">
    <source>
        <dbReference type="PIRSR" id="PIRSR001220-1"/>
    </source>
</evidence>
<dbReference type="AlphaFoldDB" id="A0A3D8J8J2"/>
<dbReference type="OrthoDB" id="9788068at2"/>
<dbReference type="InterPro" id="IPR037152">
    <property type="entry name" value="L-asparaginase_N_sf"/>
</dbReference>
<evidence type="ECO:0000256" key="2">
    <source>
        <dbReference type="PIRSR" id="PIRSR001220-2"/>
    </source>
</evidence>
<protein>
    <submittedName>
        <fullName evidence="5">Asparaginase</fullName>
    </submittedName>
</protein>
<dbReference type="InterPro" id="IPR027474">
    <property type="entry name" value="L-asparaginase_N"/>
</dbReference>
<dbReference type="InterPro" id="IPR036152">
    <property type="entry name" value="Asp/glu_Ase-like_sf"/>
</dbReference>
<dbReference type="Pfam" id="PF17763">
    <property type="entry name" value="Asparaginase_C"/>
    <property type="match status" value="1"/>
</dbReference>
<dbReference type="SFLD" id="SFLDS00057">
    <property type="entry name" value="Glutaminase/Asparaginase"/>
    <property type="match status" value="1"/>
</dbReference>
<dbReference type="SMART" id="SM00870">
    <property type="entry name" value="Asparaginase"/>
    <property type="match status" value="1"/>
</dbReference>
<dbReference type="InterPro" id="IPR027473">
    <property type="entry name" value="L-asparaginase_C"/>
</dbReference>
<dbReference type="PRINTS" id="PR00139">
    <property type="entry name" value="ASNGLNASE"/>
</dbReference>
<feature type="binding site" evidence="2">
    <location>
        <begin position="89"/>
        <end position="90"/>
    </location>
    <ligand>
        <name>substrate</name>
    </ligand>
</feature>
<dbReference type="EMBL" id="NXLX01000009">
    <property type="protein sequence ID" value="RDU73600.1"/>
    <property type="molecule type" value="Genomic_DNA"/>
</dbReference>
<organism evidence="5 6">
    <name type="scientific">Helicobacter anseris</name>
    <dbReference type="NCBI Taxonomy" id="375926"/>
    <lineage>
        <taxon>Bacteria</taxon>
        <taxon>Pseudomonadati</taxon>
        <taxon>Campylobacterota</taxon>
        <taxon>Epsilonproteobacteria</taxon>
        <taxon>Campylobacterales</taxon>
        <taxon>Helicobacteraceae</taxon>
        <taxon>Helicobacter</taxon>
    </lineage>
</organism>
<dbReference type="Gene3D" id="3.40.50.1170">
    <property type="entry name" value="L-asparaginase, N-terminal domain"/>
    <property type="match status" value="1"/>
</dbReference>
<name>A0A3D8J8J2_9HELI</name>
<dbReference type="Proteomes" id="UP000256695">
    <property type="component" value="Unassembled WGS sequence"/>
</dbReference>
<dbReference type="Pfam" id="PF00710">
    <property type="entry name" value="Asparaginase"/>
    <property type="match status" value="1"/>
</dbReference>
<dbReference type="SUPFAM" id="SSF53774">
    <property type="entry name" value="Glutaminase/Asparaginase"/>
    <property type="match status" value="1"/>
</dbReference>
<dbReference type="GO" id="GO:0004067">
    <property type="term" value="F:asparaginase activity"/>
    <property type="evidence" value="ECO:0007669"/>
    <property type="project" value="UniProtKB-UniRule"/>
</dbReference>
<gene>
    <name evidence="5" type="ORF">CQA57_04680</name>
</gene>
<proteinExistence type="predicted"/>
<evidence type="ECO:0000259" key="3">
    <source>
        <dbReference type="Pfam" id="PF00710"/>
    </source>
</evidence>
<feature type="domain" description="L-asparaginase N-terminal" evidence="3">
    <location>
        <begin position="5"/>
        <end position="187"/>
    </location>
</feature>
<dbReference type="PANTHER" id="PTHR11707:SF28">
    <property type="entry name" value="60 KDA LYSOPHOSPHOLIPASE"/>
    <property type="match status" value="1"/>
</dbReference>
<dbReference type="PIRSF" id="PIRSF001220">
    <property type="entry name" value="L-ASNase_gatD"/>
    <property type="match status" value="1"/>
</dbReference>
<dbReference type="PIRSF" id="PIRSF500176">
    <property type="entry name" value="L_ASNase"/>
    <property type="match status" value="1"/>
</dbReference>
<reference evidence="5 6" key="1">
    <citation type="submission" date="2018-04" db="EMBL/GenBank/DDBJ databases">
        <title>Novel Campyloabacter and Helicobacter Species and Strains.</title>
        <authorList>
            <person name="Mannion A.J."/>
            <person name="Shen Z."/>
            <person name="Fox J.G."/>
        </authorList>
    </citation>
    <scope>NUCLEOTIDE SEQUENCE [LARGE SCALE GENOMIC DNA]</scope>
    <source>
        <strain evidence="5 6">MIT 04-9362</strain>
    </source>
</reference>
<dbReference type="Gene3D" id="3.40.50.40">
    <property type="match status" value="1"/>
</dbReference>
<evidence type="ECO:0000313" key="6">
    <source>
        <dbReference type="Proteomes" id="UP000256695"/>
    </source>
</evidence>
<dbReference type="InterPro" id="IPR006034">
    <property type="entry name" value="Asparaginase/glutaminase-like"/>
</dbReference>
<dbReference type="RefSeq" id="WP_115579072.1">
    <property type="nucleotide sequence ID" value="NZ_NXLX01000009.1"/>
</dbReference>
<feature type="binding site" evidence="2">
    <location>
        <position position="57"/>
    </location>
    <ligand>
        <name>substrate</name>
    </ligand>
</feature>
<dbReference type="PROSITE" id="PS51732">
    <property type="entry name" value="ASN_GLN_ASE_3"/>
    <property type="match status" value="1"/>
</dbReference>
<evidence type="ECO:0000313" key="5">
    <source>
        <dbReference type="EMBL" id="RDU73600.1"/>
    </source>
</evidence>
<feature type="active site" description="O-isoaspartyl threonine intermediate" evidence="1">
    <location>
        <position position="13"/>
    </location>
</feature>
<accession>A0A3D8J8J2</accession>
<comment type="caution">
    <text evidence="5">The sequence shown here is derived from an EMBL/GenBank/DDBJ whole genome shotgun (WGS) entry which is preliminary data.</text>
</comment>